<evidence type="ECO:0000259" key="13">
    <source>
        <dbReference type="Pfam" id="PF01370"/>
    </source>
</evidence>
<keyword evidence="11" id="KW-0456">Lyase</keyword>
<dbReference type="SUPFAM" id="SSF51735">
    <property type="entry name" value="NAD(P)-binding Rossmann-fold domains"/>
    <property type="match status" value="1"/>
</dbReference>
<feature type="domain" description="NAD-dependent epimerase/dehydratase" evidence="13">
    <location>
        <begin position="368"/>
        <end position="609"/>
    </location>
</feature>
<evidence type="ECO:0000313" key="16">
    <source>
        <dbReference type="Proteomes" id="UP000197783"/>
    </source>
</evidence>
<dbReference type="EMBL" id="NBBJ01000002">
    <property type="protein sequence ID" value="OWK30926.1"/>
    <property type="molecule type" value="Genomic_DNA"/>
</dbReference>
<dbReference type="InterPro" id="IPR036291">
    <property type="entry name" value="NAD(P)-bd_dom_sf"/>
</dbReference>
<feature type="domain" description="Spore protein YkvP/CgeB glycosyl transferase-like" evidence="14">
    <location>
        <begin position="195"/>
        <end position="341"/>
    </location>
</feature>
<evidence type="ECO:0000256" key="4">
    <source>
        <dbReference type="ARBA" id="ARBA00022793"/>
    </source>
</evidence>
<gene>
    <name evidence="15" type="ORF">SPMU_19170</name>
</gene>
<dbReference type="RefSeq" id="WP_169715668.1">
    <property type="nucleotide sequence ID" value="NZ_NBBJ01000002.1"/>
</dbReference>
<organism evidence="15 16">
    <name type="scientific">Sphingomonas mucosissima</name>
    <dbReference type="NCBI Taxonomy" id="370959"/>
    <lineage>
        <taxon>Bacteria</taxon>
        <taxon>Pseudomonadati</taxon>
        <taxon>Pseudomonadota</taxon>
        <taxon>Alphaproteobacteria</taxon>
        <taxon>Sphingomonadales</taxon>
        <taxon>Sphingomonadaceae</taxon>
        <taxon>Sphingomonas</taxon>
    </lineage>
</organism>
<keyword evidence="15" id="KW-0413">Isomerase</keyword>
<comment type="caution">
    <text evidence="15">The sequence shown here is derived from an EMBL/GenBank/DDBJ whole genome shotgun (WGS) entry which is preliminary data.</text>
</comment>
<dbReference type="Pfam" id="PF13524">
    <property type="entry name" value="Glyco_trans_1_2"/>
    <property type="match status" value="1"/>
</dbReference>
<accession>A0A245ZMF6</accession>
<dbReference type="InterPro" id="IPR044516">
    <property type="entry name" value="UXS-like"/>
</dbReference>
<evidence type="ECO:0000259" key="14">
    <source>
        <dbReference type="Pfam" id="PF13524"/>
    </source>
</evidence>
<keyword evidence="9" id="KW-0472">Membrane</keyword>
<evidence type="ECO:0000313" key="15">
    <source>
        <dbReference type="EMBL" id="OWK30926.1"/>
    </source>
</evidence>
<dbReference type="GO" id="GO:0005737">
    <property type="term" value="C:cytoplasm"/>
    <property type="evidence" value="ECO:0007669"/>
    <property type="project" value="TreeGrafter"/>
</dbReference>
<keyword evidence="10" id="KW-0325">Glycoprotein</keyword>
<dbReference type="Proteomes" id="UP000197783">
    <property type="component" value="Unassembled WGS sequence"/>
</dbReference>
<dbReference type="InterPro" id="IPR001509">
    <property type="entry name" value="Epimerase_deHydtase"/>
</dbReference>
<evidence type="ECO:0000256" key="7">
    <source>
        <dbReference type="ARBA" id="ARBA00023027"/>
    </source>
</evidence>
<evidence type="ECO:0000256" key="2">
    <source>
        <dbReference type="ARBA" id="ARBA00004323"/>
    </source>
</evidence>
<dbReference type="FunFam" id="3.40.50.720:FF:000065">
    <property type="entry name" value="UDP-glucuronic acid decarboxylase 1"/>
    <property type="match status" value="1"/>
</dbReference>
<evidence type="ECO:0000256" key="10">
    <source>
        <dbReference type="ARBA" id="ARBA00023180"/>
    </source>
</evidence>
<evidence type="ECO:0000256" key="8">
    <source>
        <dbReference type="ARBA" id="ARBA00023034"/>
    </source>
</evidence>
<dbReference type="PANTHER" id="PTHR43078:SF6">
    <property type="entry name" value="UDP-GLUCURONIC ACID DECARBOXYLASE 1"/>
    <property type="match status" value="1"/>
</dbReference>
<sequence length="694" mass="76257">MKLVVLGLSLGSSWGNGHATTWRALLSGFAARGHDIQFLERTVPWYAGDRRDLIDPDFCRLDYYADLADLQNWRETIAAADAVLVGSYVPEGVAVSEFVQATAKGVTGFYDIDTPVTLAKLDRGEYEYLSPEVIPDFDLYLSFTGGPTLERIERQYGAKAARALYCTVDAGRYQPLDTPKRWALSYLGTYSDDRQPTLERLLIEPARRRPDLQFAVAGPQYPDSIDWPANVTRIDHLPPADHPAFYSESRMTLNVTRADMIAAGWSPSVRLFEAGACGTPILSDRWEGIDDLFAPGAEIMLADTAEQALAALDQDTTALGEAARTRVLAAHTAEHRAAELEAYLTQAARPHPSRSTPRMDTTDAPITLVAGGAGFIGSHLCQALLERGETVLCLDNLQTARATNLDDLIAHPRFSFVKADVIDKLPAEVTDLTSRIARVYNLACAASPPHYQADPEHTMLTCVLGTAHLLRLAEQSGARFLLTSTSEVYGDPEVHPQREDYRGAVSCTGPRACYDEGKRAAEAMALDFARLNRADVRIARIFNTYGPRMHPDDGRVVSNFICQALQGDTMTVYGDGSQTRSFCYVSDLVDGLIRLMDSDTVGSEPVNLGNPNELTVGDLVTRIVAMTGTKARVDHQPLPVDDPRRRKPDITRAKNLLGWAPLVPLEDGLSRTCTWFAEELRQTDRMPLLSVAAE</sequence>
<keyword evidence="4" id="KW-0210">Decarboxylase</keyword>
<dbReference type="InterPro" id="IPR055259">
    <property type="entry name" value="YkvP/CgeB_Glyco_trans-like"/>
</dbReference>
<comment type="subcellular location">
    <subcellularLocation>
        <location evidence="2">Golgi apparatus membrane</location>
        <topology evidence="2">Single-pass type II membrane protein</topology>
    </subcellularLocation>
    <subcellularLocation>
        <location evidence="12">Golgi apparatus</location>
        <location evidence="12">Golgi stack membrane</location>
    </subcellularLocation>
</comment>
<dbReference type="GO" id="GO:0070403">
    <property type="term" value="F:NAD+ binding"/>
    <property type="evidence" value="ECO:0007669"/>
    <property type="project" value="InterPro"/>
</dbReference>
<dbReference type="GO" id="GO:0033320">
    <property type="term" value="P:UDP-D-xylose biosynthetic process"/>
    <property type="evidence" value="ECO:0007669"/>
    <property type="project" value="UniProtKB-UniPathway"/>
</dbReference>
<protein>
    <submittedName>
        <fullName evidence="15">UDP-glucose 4-epimerase</fullName>
        <ecNumber evidence="15">5.1.3.2</ecNumber>
    </submittedName>
</protein>
<dbReference type="Gene3D" id="3.40.50.720">
    <property type="entry name" value="NAD(P)-binding Rossmann-like Domain"/>
    <property type="match status" value="1"/>
</dbReference>
<keyword evidence="5" id="KW-0735">Signal-anchor</keyword>
<dbReference type="Pfam" id="PF01370">
    <property type="entry name" value="Epimerase"/>
    <property type="match status" value="1"/>
</dbReference>
<dbReference type="UniPathway" id="UPA00796">
    <property type="reaction ID" value="UER00771"/>
</dbReference>
<evidence type="ECO:0000256" key="5">
    <source>
        <dbReference type="ARBA" id="ARBA00022968"/>
    </source>
</evidence>
<keyword evidence="6" id="KW-1133">Transmembrane helix</keyword>
<dbReference type="AlphaFoldDB" id="A0A245ZMF6"/>
<proteinExistence type="predicted"/>
<evidence type="ECO:0000256" key="11">
    <source>
        <dbReference type="ARBA" id="ARBA00023239"/>
    </source>
</evidence>
<evidence type="ECO:0000256" key="3">
    <source>
        <dbReference type="ARBA" id="ARBA00022692"/>
    </source>
</evidence>
<dbReference type="SUPFAM" id="SSF53756">
    <property type="entry name" value="UDP-Glycosyltransferase/glycogen phosphorylase"/>
    <property type="match status" value="1"/>
</dbReference>
<keyword evidence="16" id="KW-1185">Reference proteome</keyword>
<evidence type="ECO:0000256" key="1">
    <source>
        <dbReference type="ARBA" id="ARBA00001911"/>
    </source>
</evidence>
<evidence type="ECO:0000256" key="12">
    <source>
        <dbReference type="ARBA" id="ARBA00037859"/>
    </source>
</evidence>
<comment type="cofactor">
    <cofactor evidence="1">
        <name>NAD(+)</name>
        <dbReference type="ChEBI" id="CHEBI:57540"/>
    </cofactor>
</comment>
<reference evidence="15 16" key="1">
    <citation type="submission" date="2017-03" db="EMBL/GenBank/DDBJ databases">
        <title>Genome sequence of Sphingomonas mucosissima DSM 17494.</title>
        <authorList>
            <person name="Poehlein A."/>
            <person name="Wuebbeler J.H."/>
            <person name="Steinbuechel A."/>
            <person name="Daniel R."/>
        </authorList>
    </citation>
    <scope>NUCLEOTIDE SEQUENCE [LARGE SCALE GENOMIC DNA]</scope>
    <source>
        <strain evidence="15 16">DSM 17494</strain>
    </source>
</reference>
<dbReference type="Gene3D" id="3.40.50.2000">
    <property type="entry name" value="Glycogen Phosphorylase B"/>
    <property type="match status" value="1"/>
</dbReference>
<dbReference type="GO" id="GO:0003978">
    <property type="term" value="F:UDP-glucose 4-epimerase activity"/>
    <property type="evidence" value="ECO:0007669"/>
    <property type="project" value="UniProtKB-EC"/>
</dbReference>
<evidence type="ECO:0000256" key="9">
    <source>
        <dbReference type="ARBA" id="ARBA00023136"/>
    </source>
</evidence>
<dbReference type="PANTHER" id="PTHR43078">
    <property type="entry name" value="UDP-GLUCURONIC ACID DECARBOXYLASE-RELATED"/>
    <property type="match status" value="1"/>
</dbReference>
<name>A0A245ZMF6_9SPHN</name>
<evidence type="ECO:0000256" key="6">
    <source>
        <dbReference type="ARBA" id="ARBA00022989"/>
    </source>
</evidence>
<keyword evidence="3" id="KW-0812">Transmembrane</keyword>
<dbReference type="CDD" id="cd05230">
    <property type="entry name" value="UGD_SDR_e"/>
    <property type="match status" value="1"/>
</dbReference>
<dbReference type="EC" id="5.1.3.2" evidence="15"/>
<keyword evidence="8" id="KW-0333">Golgi apparatus</keyword>
<keyword evidence="7" id="KW-0520">NAD</keyword>
<dbReference type="GO" id="GO:0042732">
    <property type="term" value="P:D-xylose metabolic process"/>
    <property type="evidence" value="ECO:0007669"/>
    <property type="project" value="InterPro"/>
</dbReference>
<dbReference type="GO" id="GO:0048040">
    <property type="term" value="F:UDP-glucuronate decarboxylase activity"/>
    <property type="evidence" value="ECO:0007669"/>
    <property type="project" value="TreeGrafter"/>
</dbReference>